<proteinExistence type="predicted"/>
<evidence type="ECO:0000313" key="5">
    <source>
        <dbReference type="Proteomes" id="UP000245647"/>
    </source>
</evidence>
<dbReference type="PROSITE" id="PS50192">
    <property type="entry name" value="T_SNARE"/>
    <property type="match status" value="1"/>
</dbReference>
<feature type="transmembrane region" description="Helical" evidence="2">
    <location>
        <begin position="9"/>
        <end position="27"/>
    </location>
</feature>
<organism evidence="4 5">
    <name type="scientific">Pararcticibacter amylolyticus</name>
    <dbReference type="NCBI Taxonomy" id="2173175"/>
    <lineage>
        <taxon>Bacteria</taxon>
        <taxon>Pseudomonadati</taxon>
        <taxon>Bacteroidota</taxon>
        <taxon>Sphingobacteriia</taxon>
        <taxon>Sphingobacteriales</taxon>
        <taxon>Sphingobacteriaceae</taxon>
        <taxon>Pararcticibacter</taxon>
    </lineage>
</organism>
<evidence type="ECO:0000256" key="1">
    <source>
        <dbReference type="SAM" id="Coils"/>
    </source>
</evidence>
<accession>A0A2U2PG35</accession>
<feature type="domain" description="T-SNARE coiled-coil homology" evidence="3">
    <location>
        <begin position="163"/>
        <end position="225"/>
    </location>
</feature>
<keyword evidence="1" id="KW-0175">Coiled coil</keyword>
<evidence type="ECO:0000259" key="3">
    <source>
        <dbReference type="PROSITE" id="PS50192"/>
    </source>
</evidence>
<comment type="caution">
    <text evidence="4">The sequence shown here is derived from an EMBL/GenBank/DDBJ whole genome shotgun (WGS) entry which is preliminary data.</text>
</comment>
<keyword evidence="5" id="KW-1185">Reference proteome</keyword>
<dbReference type="InterPro" id="IPR052336">
    <property type="entry name" value="MlaD_Phospholipid_Transporter"/>
</dbReference>
<sequence length="314" mass="34367">MKITNETKVGILAAVAIAVLILGYSFLKGNDVFSREQELYASYDNVEGLSVSNPVLVNGFQIGRVSSLKLQESGRIVAQLKINPDYEIPSNTIARLESTSLLGSKAIVFELGNSNKYAESGDTLNANVQKDLLQQVKPVQQKAEAMIGRLDSILTSLNNTISPEFQRNFNSSFASIANILHTLESTTKTVDGMVGAQQNRLTTIFANMESISTNLRNNNQKISAVMTNLQSVTDQFARANFEQTMKNADKAVADLQQAIDKVNTGHGSLGKLVNDDQLYNNLNNAAENLDKLMIDLKAHPKRYVSFSVFGGKKD</sequence>
<evidence type="ECO:0000313" key="4">
    <source>
        <dbReference type="EMBL" id="PWG80368.1"/>
    </source>
</evidence>
<dbReference type="OrthoDB" id="9769132at2"/>
<dbReference type="Proteomes" id="UP000245647">
    <property type="component" value="Unassembled WGS sequence"/>
</dbReference>
<dbReference type="RefSeq" id="WP_109416075.1">
    <property type="nucleotide sequence ID" value="NZ_QEAS01000009.1"/>
</dbReference>
<gene>
    <name evidence="4" type="ORF">DDR33_12220</name>
</gene>
<name>A0A2U2PG35_9SPHI</name>
<dbReference type="Pfam" id="PF02470">
    <property type="entry name" value="MlaD"/>
    <property type="match status" value="1"/>
</dbReference>
<keyword evidence="2" id="KW-0812">Transmembrane</keyword>
<keyword evidence="2" id="KW-1133">Transmembrane helix</keyword>
<dbReference type="AlphaFoldDB" id="A0A2U2PG35"/>
<dbReference type="InterPro" id="IPR000727">
    <property type="entry name" value="T_SNARE_dom"/>
</dbReference>
<dbReference type="EMBL" id="QEAS01000009">
    <property type="protein sequence ID" value="PWG80368.1"/>
    <property type="molecule type" value="Genomic_DNA"/>
</dbReference>
<dbReference type="InterPro" id="IPR003399">
    <property type="entry name" value="Mce/MlaD"/>
</dbReference>
<dbReference type="PANTHER" id="PTHR33371:SF4">
    <property type="entry name" value="INTERMEMBRANE PHOSPHOLIPID TRANSPORT SYSTEM BINDING PROTEIN MLAD"/>
    <property type="match status" value="1"/>
</dbReference>
<reference evidence="4 5" key="1">
    <citation type="submission" date="2018-04" db="EMBL/GenBank/DDBJ databases">
        <title>Pedobacter chongqingensis sp. nov., isolated from a rottenly hemp rope.</title>
        <authorList>
            <person name="Cai Y."/>
        </authorList>
    </citation>
    <scope>NUCLEOTIDE SEQUENCE [LARGE SCALE GENOMIC DNA]</scope>
    <source>
        <strain evidence="4 5">FJ4-8</strain>
    </source>
</reference>
<keyword evidence="2" id="KW-0472">Membrane</keyword>
<protein>
    <submittedName>
        <fullName evidence="4">MCE family protein</fullName>
    </submittedName>
</protein>
<feature type="coiled-coil region" evidence="1">
    <location>
        <begin position="238"/>
        <end position="299"/>
    </location>
</feature>
<evidence type="ECO:0000256" key="2">
    <source>
        <dbReference type="SAM" id="Phobius"/>
    </source>
</evidence>
<dbReference type="PANTHER" id="PTHR33371">
    <property type="entry name" value="INTERMEMBRANE PHOSPHOLIPID TRANSPORT SYSTEM BINDING PROTEIN MLAD-RELATED"/>
    <property type="match status" value="1"/>
</dbReference>